<dbReference type="OrthoDB" id="2162994at2759"/>
<dbReference type="Gene3D" id="3.30.50.10">
    <property type="entry name" value="Erythroid Transcription Factor GATA-1, subunit A"/>
    <property type="match status" value="1"/>
</dbReference>
<dbReference type="CDD" id="cd00202">
    <property type="entry name" value="ZnF_GATA"/>
    <property type="match status" value="1"/>
</dbReference>
<evidence type="ECO:0000256" key="1">
    <source>
        <dbReference type="ARBA" id="ARBA00022723"/>
    </source>
</evidence>
<dbReference type="GO" id="GO:0006355">
    <property type="term" value="P:regulation of DNA-templated transcription"/>
    <property type="evidence" value="ECO:0007669"/>
    <property type="project" value="InterPro"/>
</dbReference>
<dbReference type="STRING" id="268505.A0A2A9PG47"/>
<dbReference type="GO" id="GO:0043565">
    <property type="term" value="F:sequence-specific DNA binding"/>
    <property type="evidence" value="ECO:0007669"/>
    <property type="project" value="InterPro"/>
</dbReference>
<evidence type="ECO:0000256" key="6">
    <source>
        <dbReference type="PROSITE-ProRule" id="PRU00094"/>
    </source>
</evidence>
<evidence type="ECO:0000256" key="3">
    <source>
        <dbReference type="ARBA" id="ARBA00022833"/>
    </source>
</evidence>
<gene>
    <name evidence="8" type="ORF">XA68_11574</name>
</gene>
<dbReference type="InterPro" id="IPR013088">
    <property type="entry name" value="Znf_NHR/GATA"/>
</dbReference>
<accession>A0A2A9PG47</accession>
<name>A0A2A9PG47_OPHUN</name>
<proteinExistence type="predicted"/>
<dbReference type="Pfam" id="PF00320">
    <property type="entry name" value="GATA"/>
    <property type="match status" value="1"/>
</dbReference>
<reference evidence="8 9" key="2">
    <citation type="journal article" date="2017" name="Sci. Rep.">
        <title>Ant-infecting Ophiocordyceps genomes reveal a high diversity of potential behavioral manipulation genes and a possible major role for enterotoxins.</title>
        <authorList>
            <person name="de Bekker C."/>
            <person name="Ohm R.A."/>
            <person name="Evans H.C."/>
            <person name="Brachmann A."/>
            <person name="Hughes D.P."/>
        </authorList>
    </citation>
    <scope>NUCLEOTIDE SEQUENCE [LARGE SCALE GENOMIC DNA]</scope>
    <source>
        <strain evidence="8 9">SC16a</strain>
    </source>
</reference>
<keyword evidence="2 6" id="KW-0863">Zinc-finger</keyword>
<evidence type="ECO:0000313" key="8">
    <source>
        <dbReference type="EMBL" id="PFH59991.1"/>
    </source>
</evidence>
<keyword evidence="9" id="KW-1185">Reference proteome</keyword>
<evidence type="ECO:0000256" key="2">
    <source>
        <dbReference type="ARBA" id="ARBA00022771"/>
    </source>
</evidence>
<feature type="domain" description="GATA-type" evidence="7">
    <location>
        <begin position="128"/>
        <end position="175"/>
    </location>
</feature>
<dbReference type="SMART" id="SM00401">
    <property type="entry name" value="ZnF_GATA"/>
    <property type="match status" value="1"/>
</dbReference>
<evidence type="ECO:0000256" key="4">
    <source>
        <dbReference type="ARBA" id="ARBA00023015"/>
    </source>
</evidence>
<dbReference type="Proteomes" id="UP000037136">
    <property type="component" value="Unassembled WGS sequence"/>
</dbReference>
<dbReference type="PANTHER" id="PTHR47172">
    <property type="entry name" value="OS01G0976800 PROTEIN"/>
    <property type="match status" value="1"/>
</dbReference>
<organism evidence="8 9">
    <name type="scientific">Ophiocordyceps unilateralis</name>
    <name type="common">Zombie-ant fungus</name>
    <name type="synonym">Torrubia unilateralis</name>
    <dbReference type="NCBI Taxonomy" id="268505"/>
    <lineage>
        <taxon>Eukaryota</taxon>
        <taxon>Fungi</taxon>
        <taxon>Dikarya</taxon>
        <taxon>Ascomycota</taxon>
        <taxon>Pezizomycotina</taxon>
        <taxon>Sordariomycetes</taxon>
        <taxon>Hypocreomycetidae</taxon>
        <taxon>Hypocreales</taxon>
        <taxon>Ophiocordycipitaceae</taxon>
        <taxon>Ophiocordyceps</taxon>
    </lineage>
</organism>
<evidence type="ECO:0000313" key="9">
    <source>
        <dbReference type="Proteomes" id="UP000037136"/>
    </source>
</evidence>
<reference evidence="8 9" key="1">
    <citation type="journal article" date="2015" name="BMC Genomics">
        <title>Gene expression during zombie ant biting behavior reflects the complexity underlying fungal parasitic behavioral manipulation.</title>
        <authorList>
            <person name="de Bekker C."/>
            <person name="Ohm R.A."/>
            <person name="Loreto R.G."/>
            <person name="Sebastian A."/>
            <person name="Albert I."/>
            <person name="Merrow M."/>
            <person name="Brachmann A."/>
            <person name="Hughes D.P."/>
        </authorList>
    </citation>
    <scope>NUCLEOTIDE SEQUENCE [LARGE SCALE GENOMIC DNA]</scope>
    <source>
        <strain evidence="8 9">SC16a</strain>
    </source>
</reference>
<dbReference type="SUPFAM" id="SSF57716">
    <property type="entry name" value="Glucocorticoid receptor-like (DNA-binding domain)"/>
    <property type="match status" value="1"/>
</dbReference>
<dbReference type="PANTHER" id="PTHR47172:SF24">
    <property type="entry name" value="GATA ZINC FINGER DOMAIN-CONTAINING PROTEIN 14-RELATED"/>
    <property type="match status" value="1"/>
</dbReference>
<dbReference type="PROSITE" id="PS50114">
    <property type="entry name" value="GATA_ZN_FINGER_2"/>
    <property type="match status" value="1"/>
</dbReference>
<dbReference type="AlphaFoldDB" id="A0A2A9PG47"/>
<keyword evidence="5" id="KW-0804">Transcription</keyword>
<sequence length="175" mass="18815">MSPSPAAAIARSPVGSVDACLTKGAGSQKMSLNAMLQNESFEQIRLEAGDLARLARQFPGYSDILSNPIADGDMAGVLRLSGSIVTSLDKIVRLRNQLEHAACKTMPHAAEPARASRMKQKRLSLHACHNCETTNTPKWRAGPHGPHSLCNVCGLLNAKRAARHLLRHPPKPLST</sequence>
<evidence type="ECO:0000256" key="5">
    <source>
        <dbReference type="ARBA" id="ARBA00023163"/>
    </source>
</evidence>
<dbReference type="GO" id="GO:0008270">
    <property type="term" value="F:zinc ion binding"/>
    <property type="evidence" value="ECO:0007669"/>
    <property type="project" value="UniProtKB-KW"/>
</dbReference>
<keyword evidence="1" id="KW-0479">Metal-binding</keyword>
<dbReference type="EMBL" id="LAZP02000158">
    <property type="protein sequence ID" value="PFH59991.1"/>
    <property type="molecule type" value="Genomic_DNA"/>
</dbReference>
<comment type="caution">
    <text evidence="8">The sequence shown here is derived from an EMBL/GenBank/DDBJ whole genome shotgun (WGS) entry which is preliminary data.</text>
</comment>
<keyword evidence="3" id="KW-0862">Zinc</keyword>
<evidence type="ECO:0000259" key="7">
    <source>
        <dbReference type="PROSITE" id="PS50114"/>
    </source>
</evidence>
<protein>
    <recommendedName>
        <fullName evidence="7">GATA-type domain-containing protein</fullName>
    </recommendedName>
</protein>
<dbReference type="InterPro" id="IPR000679">
    <property type="entry name" value="Znf_GATA"/>
</dbReference>
<keyword evidence="4" id="KW-0805">Transcription regulation</keyword>